<dbReference type="GO" id="GO:0003924">
    <property type="term" value="F:GTPase activity"/>
    <property type="evidence" value="ECO:0007669"/>
    <property type="project" value="TreeGrafter"/>
</dbReference>
<dbReference type="Proteomes" id="UP001515480">
    <property type="component" value="Unassembled WGS sequence"/>
</dbReference>
<evidence type="ECO:0000256" key="6">
    <source>
        <dbReference type="RuleBase" id="RU365059"/>
    </source>
</evidence>
<evidence type="ECO:0000256" key="4">
    <source>
        <dbReference type="ARBA" id="ARBA00022801"/>
    </source>
</evidence>
<dbReference type="CDD" id="cd17872">
    <property type="entry name" value="GPN3"/>
    <property type="match status" value="1"/>
</dbReference>
<keyword evidence="8" id="KW-1185">Reference proteome</keyword>
<keyword evidence="5 6" id="KW-0342">GTP-binding</keyword>
<proteinExistence type="inferred from homology"/>
<dbReference type="FunFam" id="3.40.50.300:FF:000552">
    <property type="entry name" value="GPN-loop GTPase 3"/>
    <property type="match status" value="1"/>
</dbReference>
<comment type="subunit">
    <text evidence="6">Binds to RNA polymerase II (RNAPII).</text>
</comment>
<evidence type="ECO:0000256" key="1">
    <source>
        <dbReference type="ARBA" id="ARBA00005290"/>
    </source>
</evidence>
<comment type="caution">
    <text evidence="7">The sequence shown here is derived from an EMBL/GenBank/DDBJ whole genome shotgun (WGS) entry which is preliminary data.</text>
</comment>
<evidence type="ECO:0000256" key="2">
    <source>
        <dbReference type="ARBA" id="ARBA00014587"/>
    </source>
</evidence>
<dbReference type="PANTHER" id="PTHR21231:SF7">
    <property type="entry name" value="GPN-LOOP GTPASE 3"/>
    <property type="match status" value="1"/>
</dbReference>
<gene>
    <name evidence="7" type="ORF">AB1Y20_006114</name>
</gene>
<dbReference type="SUPFAM" id="SSF52540">
    <property type="entry name" value="P-loop containing nucleoside triphosphate hydrolases"/>
    <property type="match status" value="1"/>
</dbReference>
<dbReference type="GO" id="GO:0005525">
    <property type="term" value="F:GTP binding"/>
    <property type="evidence" value="ECO:0007669"/>
    <property type="project" value="UniProtKB-KW"/>
</dbReference>
<evidence type="ECO:0000256" key="5">
    <source>
        <dbReference type="ARBA" id="ARBA00023134"/>
    </source>
</evidence>
<dbReference type="InterPro" id="IPR030228">
    <property type="entry name" value="Gpn3"/>
</dbReference>
<organism evidence="7 8">
    <name type="scientific">Prymnesium parvum</name>
    <name type="common">Toxic golden alga</name>
    <dbReference type="NCBI Taxonomy" id="97485"/>
    <lineage>
        <taxon>Eukaryota</taxon>
        <taxon>Haptista</taxon>
        <taxon>Haptophyta</taxon>
        <taxon>Prymnesiophyceae</taxon>
        <taxon>Prymnesiales</taxon>
        <taxon>Prymnesiaceae</taxon>
        <taxon>Prymnesium</taxon>
    </lineage>
</organism>
<comment type="function">
    <text evidence="6">Small GTPase required for proper nuclear import of RNA polymerase II and III (RNAPII and RNAPIII). May act at an RNAP assembly step prior to nuclear import.</text>
</comment>
<dbReference type="EMBL" id="JBGBPQ010000014">
    <property type="protein sequence ID" value="KAL1511309.1"/>
    <property type="molecule type" value="Genomic_DNA"/>
</dbReference>
<evidence type="ECO:0000313" key="7">
    <source>
        <dbReference type="EMBL" id="KAL1511309.1"/>
    </source>
</evidence>
<dbReference type="InterPro" id="IPR027417">
    <property type="entry name" value="P-loop_NTPase"/>
</dbReference>
<evidence type="ECO:0000313" key="8">
    <source>
        <dbReference type="Proteomes" id="UP001515480"/>
    </source>
</evidence>
<dbReference type="PANTHER" id="PTHR21231">
    <property type="entry name" value="XPA-BINDING PROTEIN 1-RELATED"/>
    <property type="match status" value="1"/>
</dbReference>
<dbReference type="InterPro" id="IPR004130">
    <property type="entry name" value="Gpn"/>
</dbReference>
<protein>
    <recommendedName>
        <fullName evidence="2 6">GPN-loop GTPase 3</fullName>
    </recommendedName>
</protein>
<dbReference type="Gene3D" id="3.40.50.300">
    <property type="entry name" value="P-loop containing nucleotide triphosphate hydrolases"/>
    <property type="match status" value="1"/>
</dbReference>
<comment type="similarity">
    <text evidence="1 6">Belongs to the GPN-loop GTPase family.</text>
</comment>
<dbReference type="AlphaFoldDB" id="A0AB34J1T3"/>
<accession>A0AB34J1T3</accession>
<name>A0AB34J1T3_PRYPA</name>
<evidence type="ECO:0000256" key="3">
    <source>
        <dbReference type="ARBA" id="ARBA00022741"/>
    </source>
</evidence>
<dbReference type="Pfam" id="PF03029">
    <property type="entry name" value="ATP_bind_1"/>
    <property type="match status" value="1"/>
</dbReference>
<keyword evidence="3 6" id="KW-0547">Nucleotide-binding</keyword>
<reference evidence="7 8" key="1">
    <citation type="journal article" date="2024" name="Science">
        <title>Giant polyketide synthase enzymes in the biosynthesis of giant marine polyether toxins.</title>
        <authorList>
            <person name="Fallon T.R."/>
            <person name="Shende V.V."/>
            <person name="Wierzbicki I.H."/>
            <person name="Pendleton A.L."/>
            <person name="Watervoot N.F."/>
            <person name="Auber R.P."/>
            <person name="Gonzalez D.J."/>
            <person name="Wisecaver J.H."/>
            <person name="Moore B.S."/>
        </authorList>
    </citation>
    <scope>NUCLEOTIDE SEQUENCE [LARGE SCALE GENOMIC DNA]</scope>
    <source>
        <strain evidence="7 8">12B1</strain>
    </source>
</reference>
<keyword evidence="4 6" id="KW-0378">Hydrolase</keyword>
<sequence>MDSCTVQTDSFPRLSTQLPMGRCACLIVGPAGCGKSTFCSLLHEHCETLHRQVHVVNLDPAAEHFSYPVACDIRELISLEDVMSELKLGPNGGLIYAMEYLVDNVDWLEDEMEDLGEDSYVLFDCPGQIELYSHVPAMRHLIDALQRMRFRVCALYLLDAQFVADVSKFVSGVLCCLSAMTALELPHVSVLSKCDLLPSRVALDEFLEADTSSLSDRLRQGTRPQFYKLNNAICNLIDEWNMVQFLPLNPKDMDSLDIILQQVDNAIQYHDDVEPRMRDEEEPDEPDDD</sequence>